<sequence>MTHKDALGAVDAQIDRKISLRLLPFLSLLMFVAFIDRIAISYAGPNGMNEELGLTATAFGFAAGIFFAGYILVEVPSNIAMHRFGGRAWLARIITTWGIVQTLTAFSPNAPVLYALRFLLGVAEAGFAPGVMLYLTLWFSHSYRGRAVSRFFFSTLVATVVGAPLSLWLISFGDGSRPLGLVGWRFLYVSTGVVAVILGVIAWFYLDDRPDKAKWLSADEKARIRTRLEADRSDATPAEGGGILGVFKSSLPWLLGLCYFTFVYGAYALTFFLPTIVSGFEEQFGVRYSSAQVALLTSVPFCFGGAAQLWLGRRADKKGRLGLLVAATAVIGLVGGVAATFASDPLVLILFICLLSIGTAGGATTVLIMATRMYSGVSAATAIALVNTVGISAGFFGPYLTGWLRDATGNDKGGILLIALLLALSAVIALMVDRPRRIRAGGGDSLGLGDSAGVQRSPSAQR</sequence>
<dbReference type="RefSeq" id="WP_378285609.1">
    <property type="nucleotide sequence ID" value="NZ_JBHSON010000046.1"/>
</dbReference>
<feature type="domain" description="Major facilitator superfamily (MFS) profile" evidence="7">
    <location>
        <begin position="22"/>
        <end position="437"/>
    </location>
</feature>
<dbReference type="Proteomes" id="UP001596074">
    <property type="component" value="Unassembled WGS sequence"/>
</dbReference>
<feature type="transmembrane region" description="Helical" evidence="6">
    <location>
        <begin position="253"/>
        <end position="273"/>
    </location>
</feature>
<feature type="transmembrane region" description="Helical" evidence="6">
    <location>
        <begin position="382"/>
        <end position="401"/>
    </location>
</feature>
<comment type="caution">
    <text evidence="8">The sequence shown here is derived from an EMBL/GenBank/DDBJ whole genome shotgun (WGS) entry which is preliminary data.</text>
</comment>
<evidence type="ECO:0000313" key="9">
    <source>
        <dbReference type="Proteomes" id="UP001596074"/>
    </source>
</evidence>
<comment type="subcellular location">
    <subcellularLocation>
        <location evidence="1">Cell membrane</location>
        <topology evidence="1">Multi-pass membrane protein</topology>
    </subcellularLocation>
</comment>
<evidence type="ECO:0000256" key="1">
    <source>
        <dbReference type="ARBA" id="ARBA00004651"/>
    </source>
</evidence>
<feature type="transmembrane region" description="Helical" evidence="6">
    <location>
        <begin position="89"/>
        <end position="106"/>
    </location>
</feature>
<gene>
    <name evidence="8" type="ORF">ACFPZN_30025</name>
</gene>
<name>A0ABW1A5M6_9ACTN</name>
<evidence type="ECO:0000256" key="5">
    <source>
        <dbReference type="ARBA" id="ARBA00023136"/>
    </source>
</evidence>
<dbReference type="PANTHER" id="PTHR43791:SF36">
    <property type="entry name" value="TRANSPORTER, PUTATIVE (AFU_ORTHOLOGUE AFUA_6G08340)-RELATED"/>
    <property type="match status" value="1"/>
</dbReference>
<dbReference type="InterPro" id="IPR020846">
    <property type="entry name" value="MFS_dom"/>
</dbReference>
<evidence type="ECO:0000313" key="8">
    <source>
        <dbReference type="EMBL" id="MFC5749886.1"/>
    </source>
</evidence>
<proteinExistence type="predicted"/>
<feature type="transmembrane region" description="Helical" evidence="6">
    <location>
        <begin position="151"/>
        <end position="170"/>
    </location>
</feature>
<feature type="transmembrane region" description="Helical" evidence="6">
    <location>
        <begin position="52"/>
        <end position="73"/>
    </location>
</feature>
<evidence type="ECO:0000256" key="6">
    <source>
        <dbReference type="SAM" id="Phobius"/>
    </source>
</evidence>
<keyword evidence="9" id="KW-1185">Reference proteome</keyword>
<dbReference type="InterPro" id="IPR036259">
    <property type="entry name" value="MFS_trans_sf"/>
</dbReference>
<keyword evidence="2" id="KW-0813">Transport</keyword>
<feature type="transmembrane region" description="Helical" evidence="6">
    <location>
        <begin position="293"/>
        <end position="311"/>
    </location>
</feature>
<evidence type="ECO:0000259" key="7">
    <source>
        <dbReference type="PROSITE" id="PS50850"/>
    </source>
</evidence>
<evidence type="ECO:0000256" key="2">
    <source>
        <dbReference type="ARBA" id="ARBA00022448"/>
    </source>
</evidence>
<dbReference type="Pfam" id="PF07690">
    <property type="entry name" value="MFS_1"/>
    <property type="match status" value="1"/>
</dbReference>
<feature type="transmembrane region" description="Helical" evidence="6">
    <location>
        <begin position="20"/>
        <end position="40"/>
    </location>
</feature>
<keyword evidence="3 6" id="KW-0812">Transmembrane</keyword>
<dbReference type="PROSITE" id="PS50850">
    <property type="entry name" value="MFS"/>
    <property type="match status" value="1"/>
</dbReference>
<feature type="transmembrane region" description="Helical" evidence="6">
    <location>
        <begin position="118"/>
        <end position="139"/>
    </location>
</feature>
<evidence type="ECO:0000256" key="4">
    <source>
        <dbReference type="ARBA" id="ARBA00022989"/>
    </source>
</evidence>
<dbReference type="PANTHER" id="PTHR43791">
    <property type="entry name" value="PERMEASE-RELATED"/>
    <property type="match status" value="1"/>
</dbReference>
<dbReference type="SUPFAM" id="SSF103473">
    <property type="entry name" value="MFS general substrate transporter"/>
    <property type="match status" value="1"/>
</dbReference>
<accession>A0ABW1A5M6</accession>
<keyword evidence="4 6" id="KW-1133">Transmembrane helix</keyword>
<protein>
    <submittedName>
        <fullName evidence="8">MFS transporter</fullName>
    </submittedName>
</protein>
<dbReference type="InterPro" id="IPR011701">
    <property type="entry name" value="MFS"/>
</dbReference>
<reference evidence="9" key="1">
    <citation type="journal article" date="2019" name="Int. J. Syst. Evol. Microbiol.">
        <title>The Global Catalogue of Microorganisms (GCM) 10K type strain sequencing project: providing services to taxonomists for standard genome sequencing and annotation.</title>
        <authorList>
            <consortium name="The Broad Institute Genomics Platform"/>
            <consortium name="The Broad Institute Genome Sequencing Center for Infectious Disease"/>
            <person name="Wu L."/>
            <person name="Ma J."/>
        </authorList>
    </citation>
    <scope>NUCLEOTIDE SEQUENCE [LARGE SCALE GENOMIC DNA]</scope>
    <source>
        <strain evidence="9">KCTC 42087</strain>
    </source>
</reference>
<feature type="transmembrane region" description="Helical" evidence="6">
    <location>
        <begin position="348"/>
        <end position="370"/>
    </location>
</feature>
<feature type="transmembrane region" description="Helical" evidence="6">
    <location>
        <begin position="413"/>
        <end position="432"/>
    </location>
</feature>
<dbReference type="EMBL" id="JBHSON010000046">
    <property type="protein sequence ID" value="MFC5749886.1"/>
    <property type="molecule type" value="Genomic_DNA"/>
</dbReference>
<dbReference type="CDD" id="cd17319">
    <property type="entry name" value="MFS_ExuT_GudP_like"/>
    <property type="match status" value="1"/>
</dbReference>
<evidence type="ECO:0000256" key="3">
    <source>
        <dbReference type="ARBA" id="ARBA00022692"/>
    </source>
</evidence>
<feature type="transmembrane region" description="Helical" evidence="6">
    <location>
        <begin position="323"/>
        <end position="342"/>
    </location>
</feature>
<dbReference type="Gene3D" id="1.20.1250.20">
    <property type="entry name" value="MFS general substrate transporter like domains"/>
    <property type="match status" value="2"/>
</dbReference>
<organism evidence="8 9">
    <name type="scientific">Actinomadura rugatobispora</name>
    <dbReference type="NCBI Taxonomy" id="1994"/>
    <lineage>
        <taxon>Bacteria</taxon>
        <taxon>Bacillati</taxon>
        <taxon>Actinomycetota</taxon>
        <taxon>Actinomycetes</taxon>
        <taxon>Streptosporangiales</taxon>
        <taxon>Thermomonosporaceae</taxon>
        <taxon>Actinomadura</taxon>
    </lineage>
</organism>
<keyword evidence="5 6" id="KW-0472">Membrane</keyword>
<feature type="transmembrane region" description="Helical" evidence="6">
    <location>
        <begin position="182"/>
        <end position="206"/>
    </location>
</feature>